<reference evidence="2" key="2">
    <citation type="submission" date="2024-10" db="UniProtKB">
        <authorList>
            <consortium name="EnsemblProtists"/>
        </authorList>
    </citation>
    <scope>IDENTIFICATION</scope>
</reference>
<feature type="compositionally biased region" description="Gly residues" evidence="1">
    <location>
        <begin position="182"/>
        <end position="191"/>
    </location>
</feature>
<evidence type="ECO:0000313" key="3">
    <source>
        <dbReference type="Proteomes" id="UP000013827"/>
    </source>
</evidence>
<proteinExistence type="predicted"/>
<dbReference type="PaxDb" id="2903-EOD28767"/>
<reference evidence="3" key="1">
    <citation type="journal article" date="2013" name="Nature">
        <title>Pan genome of the phytoplankton Emiliania underpins its global distribution.</title>
        <authorList>
            <person name="Read B.A."/>
            <person name="Kegel J."/>
            <person name="Klute M.J."/>
            <person name="Kuo A."/>
            <person name="Lefebvre S.C."/>
            <person name="Maumus F."/>
            <person name="Mayer C."/>
            <person name="Miller J."/>
            <person name="Monier A."/>
            <person name="Salamov A."/>
            <person name="Young J."/>
            <person name="Aguilar M."/>
            <person name="Claverie J.M."/>
            <person name="Frickenhaus S."/>
            <person name="Gonzalez K."/>
            <person name="Herman E.K."/>
            <person name="Lin Y.C."/>
            <person name="Napier J."/>
            <person name="Ogata H."/>
            <person name="Sarno A.F."/>
            <person name="Shmutz J."/>
            <person name="Schroeder D."/>
            <person name="de Vargas C."/>
            <person name="Verret F."/>
            <person name="von Dassow P."/>
            <person name="Valentin K."/>
            <person name="Van de Peer Y."/>
            <person name="Wheeler G."/>
            <person name="Dacks J.B."/>
            <person name="Delwiche C.F."/>
            <person name="Dyhrman S.T."/>
            <person name="Glockner G."/>
            <person name="John U."/>
            <person name="Richards T."/>
            <person name="Worden A.Z."/>
            <person name="Zhang X."/>
            <person name="Grigoriev I.V."/>
            <person name="Allen A.E."/>
            <person name="Bidle K."/>
            <person name="Borodovsky M."/>
            <person name="Bowler C."/>
            <person name="Brownlee C."/>
            <person name="Cock J.M."/>
            <person name="Elias M."/>
            <person name="Gladyshev V.N."/>
            <person name="Groth M."/>
            <person name="Guda C."/>
            <person name="Hadaegh A."/>
            <person name="Iglesias-Rodriguez M.D."/>
            <person name="Jenkins J."/>
            <person name="Jones B.M."/>
            <person name="Lawson T."/>
            <person name="Leese F."/>
            <person name="Lindquist E."/>
            <person name="Lobanov A."/>
            <person name="Lomsadze A."/>
            <person name="Malik S.B."/>
            <person name="Marsh M.E."/>
            <person name="Mackinder L."/>
            <person name="Mock T."/>
            <person name="Mueller-Roeber B."/>
            <person name="Pagarete A."/>
            <person name="Parker M."/>
            <person name="Probert I."/>
            <person name="Quesneville H."/>
            <person name="Raines C."/>
            <person name="Rensing S.A."/>
            <person name="Riano-Pachon D.M."/>
            <person name="Richier S."/>
            <person name="Rokitta S."/>
            <person name="Shiraiwa Y."/>
            <person name="Soanes D.M."/>
            <person name="van der Giezen M."/>
            <person name="Wahlund T.M."/>
            <person name="Williams B."/>
            <person name="Wilson W."/>
            <person name="Wolfe G."/>
            <person name="Wurch L.L."/>
        </authorList>
    </citation>
    <scope>NUCLEOTIDE SEQUENCE</scope>
</reference>
<dbReference type="RefSeq" id="XP_005781196.1">
    <property type="nucleotide sequence ID" value="XM_005781139.1"/>
</dbReference>
<feature type="compositionally biased region" description="Gly residues" evidence="1">
    <location>
        <begin position="234"/>
        <end position="244"/>
    </location>
</feature>
<feature type="region of interest" description="Disordered" evidence="1">
    <location>
        <begin position="112"/>
        <end position="152"/>
    </location>
</feature>
<dbReference type="InterPro" id="IPR051412">
    <property type="entry name" value="Formin_Homology_Diaphanous_sf"/>
</dbReference>
<evidence type="ECO:0000313" key="2">
    <source>
        <dbReference type="EnsemblProtists" id="EOD28767"/>
    </source>
</evidence>
<sequence>MLSLLQTAMTMRRVLETVAPPGAPHSTALSACGHTLANLSVAYDGRYPGGNWRRFSKWSGLDEQAAEESSYYYSRGGDDSAYYDGRGGGGDVEEALERDSYGGGRYYAFGDDAMERPRGLGSRPPPPPPPPSPSAAALAAARAGQHGRGRAPFVLSSHFSVAARLERHRRRRADGDAWRGGDAWGGGGGDSALGDGPLTPDGLVREERGADRKEASRGLKVEPEEAARGTLAGQAGGDAGGGGVLAAPPPSSREASHALRLRRTEMAGQPPPLSSSLRPEASPALAARLMMDVYRSRRTFGVLENKLLTHSLLRRLALPVVPVLYGAFAAGPMGEWQGYSRDRLIEAPCRRPLARPQSLGPNLGTSADAGAAPPPPRPDARVRGERVADEVEKWLFARLSSWGQWYEHRGVLVQRLYTDDAPASAAWPHGIAELNVLVQKGEPTHVRVMAIPKPKGDGCFDVLLPPSRRRGSEASPAEGAQPWPGARCIPAPNCADSMAACKNYSVPRLLKKLEPQLSQQASLLASVFGADWLRLDFFYGHPRRGSPRHPRRPRRWLISEEIRDAWLAGYGYGREGAPLEPSTGATPMLQVSGECVADSLLKLVGVPPVTFATSCFLCHPLPPLPPPPPPSPPRPPTPPLPPPSPPPRPPKPPPQAPRPPAKGAGGGGGGKHASARSKHSNLSETARRASEPPPRAHSREGRAGEKQRLAGPARRALMRGS</sequence>
<dbReference type="KEGG" id="ehx:EMIHUDRAFT_468664"/>
<dbReference type="HOGENOM" id="CLU_383792_0_0_1"/>
<dbReference type="AlphaFoldDB" id="A0A0D3JZ32"/>
<feature type="region of interest" description="Disordered" evidence="1">
    <location>
        <begin position="355"/>
        <end position="383"/>
    </location>
</feature>
<dbReference type="GO" id="GO:0030041">
    <property type="term" value="P:actin filament polymerization"/>
    <property type="evidence" value="ECO:0007669"/>
    <property type="project" value="TreeGrafter"/>
</dbReference>
<feature type="compositionally biased region" description="Pro residues" evidence="1">
    <location>
        <begin position="628"/>
        <end position="660"/>
    </location>
</feature>
<feature type="region of interest" description="Disordered" evidence="1">
    <location>
        <begin position="168"/>
        <end position="256"/>
    </location>
</feature>
<feature type="compositionally biased region" description="Pro residues" evidence="1">
    <location>
        <begin position="123"/>
        <end position="133"/>
    </location>
</feature>
<dbReference type="PANTHER" id="PTHR45691:SF6">
    <property type="entry name" value="PROTEIN DIAPHANOUS"/>
    <property type="match status" value="1"/>
</dbReference>
<dbReference type="PANTHER" id="PTHR45691">
    <property type="entry name" value="PROTEIN DIAPHANOUS"/>
    <property type="match status" value="1"/>
</dbReference>
<accession>A0A0D3JZ32</accession>
<feature type="compositionally biased region" description="Low complexity" evidence="1">
    <location>
        <begin position="134"/>
        <end position="144"/>
    </location>
</feature>
<dbReference type="EnsemblProtists" id="EOD28767">
    <property type="protein sequence ID" value="EOD28767"/>
    <property type="gene ID" value="EMIHUDRAFT_468664"/>
</dbReference>
<feature type="compositionally biased region" description="Basic and acidic residues" evidence="1">
    <location>
        <begin position="697"/>
        <end position="708"/>
    </location>
</feature>
<dbReference type="GO" id="GO:0005884">
    <property type="term" value="C:actin filament"/>
    <property type="evidence" value="ECO:0007669"/>
    <property type="project" value="TreeGrafter"/>
</dbReference>
<dbReference type="Proteomes" id="UP000013827">
    <property type="component" value="Unassembled WGS sequence"/>
</dbReference>
<keyword evidence="3" id="KW-1185">Reference proteome</keyword>
<name>A0A0D3JZ32_EMIH1</name>
<feature type="region of interest" description="Disordered" evidence="1">
    <location>
        <begin position="628"/>
        <end position="721"/>
    </location>
</feature>
<dbReference type="GeneID" id="17274312"/>
<organism evidence="2 3">
    <name type="scientific">Emiliania huxleyi (strain CCMP1516)</name>
    <dbReference type="NCBI Taxonomy" id="280463"/>
    <lineage>
        <taxon>Eukaryota</taxon>
        <taxon>Haptista</taxon>
        <taxon>Haptophyta</taxon>
        <taxon>Prymnesiophyceae</taxon>
        <taxon>Isochrysidales</taxon>
        <taxon>Noelaerhabdaceae</taxon>
        <taxon>Emiliania</taxon>
    </lineage>
</organism>
<evidence type="ECO:0000256" key="1">
    <source>
        <dbReference type="SAM" id="MobiDB-lite"/>
    </source>
</evidence>
<protein>
    <submittedName>
        <fullName evidence="2">Uncharacterized protein</fullName>
    </submittedName>
</protein>
<feature type="compositionally biased region" description="Basic and acidic residues" evidence="1">
    <location>
        <begin position="203"/>
        <end position="227"/>
    </location>
</feature>